<evidence type="ECO:0000256" key="12">
    <source>
        <dbReference type="SAM" id="Coils"/>
    </source>
</evidence>
<dbReference type="CDD" id="cd23784">
    <property type="entry name" value="RWD_Spc25"/>
    <property type="match status" value="1"/>
</dbReference>
<keyword evidence="9 11" id="KW-0131">Cell cycle</keyword>
<dbReference type="GO" id="GO:0051301">
    <property type="term" value="P:cell division"/>
    <property type="evidence" value="ECO:0007669"/>
    <property type="project" value="UniProtKB-UniRule"/>
</dbReference>
<accession>G8ZQN3</accession>
<feature type="domain" description="Chromosome segregation protein Spc25 C-terminal" evidence="13">
    <location>
        <begin position="154"/>
        <end position="224"/>
    </location>
</feature>
<dbReference type="FunCoup" id="G8ZQN3">
    <property type="interactions" value="172"/>
</dbReference>
<name>G8ZQN3_TORDE</name>
<dbReference type="Gene3D" id="3.30.457.50">
    <property type="entry name" value="Chromosome segregation protein Spc25"/>
    <property type="match status" value="1"/>
</dbReference>
<dbReference type="STRING" id="1076872.G8ZQN3"/>
<gene>
    <name evidence="14" type="primary">TDEL0C06310</name>
    <name evidence="14" type="ORF">TDEL_0C06310</name>
</gene>
<comment type="subcellular location">
    <subcellularLocation>
        <location evidence="11">Nucleus</location>
    </subcellularLocation>
    <subcellularLocation>
        <location evidence="11">Chromosome</location>
        <location evidence="11">Centromere</location>
        <location evidence="11">Kinetochore</location>
    </subcellularLocation>
</comment>
<sequence length="232" mass="27977">MQQTIGQFTEFRSRLDEFERRIHETLNERMSTVLESVQRYRDEVEELQSRQRVISERFSRLQNEQEALEIERDTFRKDADDTKNRLEGFQQRKHQLESQRTAILEESTELDLMLEKKEQEIRKQKERMMKQRQRDNPELKLYERLLGMQIDASQPGTLHFEFRQFDDQDMARLCDITLDVSSEDFTILQSTPELDDEEIKRQLLDTLNKHGDITSFLVKSRQLLISRALRHQ</sequence>
<keyword evidence="5 11" id="KW-0132">Cell division</keyword>
<evidence type="ECO:0000256" key="10">
    <source>
        <dbReference type="ARBA" id="ARBA00023328"/>
    </source>
</evidence>
<keyword evidence="10 11" id="KW-0137">Centromere</keyword>
<dbReference type="PANTHER" id="PTHR14281">
    <property type="entry name" value="KINETOCHORE PROTEIN SPC25-RELATED"/>
    <property type="match status" value="1"/>
</dbReference>
<dbReference type="HOGENOM" id="CLU_085127_1_0_1"/>
<evidence type="ECO:0000256" key="1">
    <source>
        <dbReference type="ARBA" id="ARBA00002772"/>
    </source>
</evidence>
<dbReference type="GeneID" id="11501938"/>
<evidence type="ECO:0000256" key="3">
    <source>
        <dbReference type="ARBA" id="ARBA00011562"/>
    </source>
</evidence>
<dbReference type="InterPro" id="IPR013255">
    <property type="entry name" value="Spc25_C"/>
</dbReference>
<evidence type="ECO:0000256" key="4">
    <source>
        <dbReference type="ARBA" id="ARBA00022454"/>
    </source>
</evidence>
<keyword evidence="11" id="KW-0539">Nucleus</keyword>
<dbReference type="InParanoid" id="G8ZQN3"/>
<keyword evidence="7 11" id="KW-0995">Kinetochore</keyword>
<dbReference type="GO" id="GO:0007059">
    <property type="term" value="P:chromosome segregation"/>
    <property type="evidence" value="ECO:0007669"/>
    <property type="project" value="InterPro"/>
</dbReference>
<dbReference type="InterPro" id="IPR045143">
    <property type="entry name" value="Spc25"/>
</dbReference>
<dbReference type="KEGG" id="tdl:TDEL_0C06310"/>
<evidence type="ECO:0000256" key="5">
    <source>
        <dbReference type="ARBA" id="ARBA00022618"/>
    </source>
</evidence>
<dbReference type="RefSeq" id="XP_003680731.1">
    <property type="nucleotide sequence ID" value="XM_003680683.1"/>
</dbReference>
<dbReference type="OrthoDB" id="4056921at2759"/>
<evidence type="ECO:0000256" key="7">
    <source>
        <dbReference type="ARBA" id="ARBA00022838"/>
    </source>
</evidence>
<keyword evidence="8 12" id="KW-0175">Coiled coil</keyword>
<comment type="subunit">
    <text evidence="3">Component of the NDC80 complex, which consists of NDC80, NUF2, SPC24 and SPC25.</text>
</comment>
<comment type="similarity">
    <text evidence="2 11">Belongs to the SPC25 family.</text>
</comment>
<dbReference type="GO" id="GO:0031262">
    <property type="term" value="C:Ndc80 complex"/>
    <property type="evidence" value="ECO:0007669"/>
    <property type="project" value="InterPro"/>
</dbReference>
<protein>
    <recommendedName>
        <fullName evidence="11">Kinetochore protein SPC25</fullName>
    </recommendedName>
</protein>
<dbReference type="eggNOG" id="KOG4657">
    <property type="taxonomic scope" value="Eukaryota"/>
</dbReference>
<comment type="function">
    <text evidence="1 11">Acts as a component of the essential kinetochore-associated NDC80 complex, which is required for chromosome segregation and spindle checkpoint activity.</text>
</comment>
<feature type="coiled-coil region" evidence="12">
    <location>
        <begin position="8"/>
        <end position="134"/>
    </location>
</feature>
<evidence type="ECO:0000259" key="13">
    <source>
        <dbReference type="Pfam" id="PF08234"/>
    </source>
</evidence>
<dbReference type="GO" id="GO:0005634">
    <property type="term" value="C:nucleus"/>
    <property type="evidence" value="ECO:0007669"/>
    <property type="project" value="UniProtKB-SubCell"/>
</dbReference>
<evidence type="ECO:0000256" key="6">
    <source>
        <dbReference type="ARBA" id="ARBA00022776"/>
    </source>
</evidence>
<evidence type="ECO:0000313" key="14">
    <source>
        <dbReference type="EMBL" id="CCE91520.1"/>
    </source>
</evidence>
<proteinExistence type="inferred from homology"/>
<reference evidence="14 15" key="1">
    <citation type="journal article" date="2011" name="Proc. Natl. Acad. Sci. U.S.A.">
        <title>Evolutionary erosion of yeast sex chromosomes by mating-type switching accidents.</title>
        <authorList>
            <person name="Gordon J.L."/>
            <person name="Armisen D."/>
            <person name="Proux-Wera E."/>
            <person name="Oheigeartaigh S.S."/>
            <person name="Byrne K.P."/>
            <person name="Wolfe K.H."/>
        </authorList>
    </citation>
    <scope>NUCLEOTIDE SEQUENCE [LARGE SCALE GENOMIC DNA]</scope>
    <source>
        <strain evidence="15">ATCC 10662 / CBS 1146 / NBRC 0425 / NCYC 2629 / NRRL Y-866</strain>
    </source>
</reference>
<evidence type="ECO:0000256" key="2">
    <source>
        <dbReference type="ARBA" id="ARBA00006379"/>
    </source>
</evidence>
<keyword evidence="4 11" id="KW-0158">Chromosome</keyword>
<dbReference type="AlphaFoldDB" id="G8ZQN3"/>
<dbReference type="Pfam" id="PF08234">
    <property type="entry name" value="Spindle_Spc25"/>
    <property type="match status" value="1"/>
</dbReference>
<dbReference type="Proteomes" id="UP000005627">
    <property type="component" value="Chromosome 3"/>
</dbReference>
<evidence type="ECO:0000256" key="8">
    <source>
        <dbReference type="ARBA" id="ARBA00023054"/>
    </source>
</evidence>
<organism evidence="14 15">
    <name type="scientific">Torulaspora delbrueckii</name>
    <name type="common">Yeast</name>
    <name type="synonym">Candida colliculosa</name>
    <dbReference type="NCBI Taxonomy" id="4950"/>
    <lineage>
        <taxon>Eukaryota</taxon>
        <taxon>Fungi</taxon>
        <taxon>Dikarya</taxon>
        <taxon>Ascomycota</taxon>
        <taxon>Saccharomycotina</taxon>
        <taxon>Saccharomycetes</taxon>
        <taxon>Saccharomycetales</taxon>
        <taxon>Saccharomycetaceae</taxon>
        <taxon>Torulaspora</taxon>
    </lineage>
</organism>
<evidence type="ECO:0000256" key="11">
    <source>
        <dbReference type="RuleBase" id="RU367150"/>
    </source>
</evidence>
<dbReference type="EMBL" id="HE616744">
    <property type="protein sequence ID" value="CCE91520.1"/>
    <property type="molecule type" value="Genomic_DNA"/>
</dbReference>
<dbReference type="PANTHER" id="PTHR14281:SF0">
    <property type="entry name" value="KINETOCHORE PROTEIN SPC25"/>
    <property type="match status" value="1"/>
</dbReference>
<evidence type="ECO:0000313" key="15">
    <source>
        <dbReference type="Proteomes" id="UP000005627"/>
    </source>
</evidence>
<evidence type="ECO:0000256" key="9">
    <source>
        <dbReference type="ARBA" id="ARBA00023306"/>
    </source>
</evidence>
<keyword evidence="15" id="KW-1185">Reference proteome</keyword>
<keyword evidence="6 11" id="KW-0498">Mitosis</keyword>